<comment type="caution">
    <text evidence="1">The sequence shown here is derived from an EMBL/GenBank/DDBJ whole genome shotgun (WGS) entry which is preliminary data.</text>
</comment>
<sequence length="258" mass="30313">MNKQALQYAEWYRKNKGVQLYGIHNMRYLKLFKYVTKTEYEKRQKTLLDYMKGAVSGWVPVSDFPFKIMPWVSSINDYKQITTVREARENLKKFLLSLKEILGGKTLDLSKEVIYTIRSLIEEAASRGISQLENLYKENAEVKKLVDTWLGERGYKKPKSDSELRNLLGLLLKEQIYTFTMKLLFYLVLQSIDADMATKLRESIKPLEEANDPNFFKKIAEELFKYAIERTGTLRKYLVKMPLTNCPLCRLLYPSSRK</sequence>
<dbReference type="EMBL" id="DSLL01000013">
    <property type="protein sequence ID" value="HEH30942.1"/>
    <property type="molecule type" value="Genomic_DNA"/>
</dbReference>
<evidence type="ECO:0000313" key="1">
    <source>
        <dbReference type="EMBL" id="HEH30942.1"/>
    </source>
</evidence>
<gene>
    <name evidence="1" type="ORF">ENP99_02360</name>
</gene>
<dbReference type="AlphaFoldDB" id="A0A7J2TAD8"/>
<reference evidence="1" key="1">
    <citation type="journal article" date="2020" name="mSystems">
        <title>Genome- and Community-Level Interaction Insights into Carbon Utilization and Element Cycling Functions of Hydrothermarchaeota in Hydrothermal Sediment.</title>
        <authorList>
            <person name="Zhou Z."/>
            <person name="Liu Y."/>
            <person name="Xu W."/>
            <person name="Pan J."/>
            <person name="Luo Z.H."/>
            <person name="Li M."/>
        </authorList>
    </citation>
    <scope>NUCLEOTIDE SEQUENCE [LARGE SCALE GENOMIC DNA]</scope>
    <source>
        <strain evidence="1">SpSt-27</strain>
    </source>
</reference>
<accession>A0A7J2TAD8</accession>
<name>A0A7J2TAD8_9CREN</name>
<protein>
    <submittedName>
        <fullName evidence="1">Uncharacterized protein</fullName>
    </submittedName>
</protein>
<organism evidence="1">
    <name type="scientific">Ignisphaera aggregans</name>
    <dbReference type="NCBI Taxonomy" id="334771"/>
    <lineage>
        <taxon>Archaea</taxon>
        <taxon>Thermoproteota</taxon>
        <taxon>Thermoprotei</taxon>
        <taxon>Desulfurococcales</taxon>
        <taxon>Desulfurococcaceae</taxon>
        <taxon>Ignisphaera</taxon>
    </lineage>
</organism>
<proteinExistence type="predicted"/>